<proteinExistence type="inferred from homology"/>
<dbReference type="Gene3D" id="1.10.630.10">
    <property type="entry name" value="Cytochrome P450"/>
    <property type="match status" value="1"/>
</dbReference>
<dbReference type="InterPro" id="IPR036396">
    <property type="entry name" value="Cyt_P450_sf"/>
</dbReference>
<evidence type="ECO:0000256" key="4">
    <source>
        <dbReference type="ARBA" id="ARBA00022723"/>
    </source>
</evidence>
<dbReference type="GO" id="GO:0016705">
    <property type="term" value="F:oxidoreductase activity, acting on paired donors, with incorporation or reduction of molecular oxygen"/>
    <property type="evidence" value="ECO:0007669"/>
    <property type="project" value="InterPro"/>
</dbReference>
<dbReference type="OrthoDB" id="1470350at2759"/>
<dbReference type="InterPro" id="IPR002401">
    <property type="entry name" value="Cyt_P450_E_grp-I"/>
</dbReference>
<feature type="binding site" description="axial binding residue" evidence="8">
    <location>
        <position position="479"/>
    </location>
    <ligand>
        <name>heme</name>
        <dbReference type="ChEBI" id="CHEBI:30413"/>
    </ligand>
    <ligandPart>
        <name>Fe</name>
        <dbReference type="ChEBI" id="CHEBI:18248"/>
    </ligandPart>
</feature>
<dbReference type="Pfam" id="PF00067">
    <property type="entry name" value="p450"/>
    <property type="match status" value="1"/>
</dbReference>
<dbReference type="EMBL" id="LCTW02000238">
    <property type="protein sequence ID" value="KXX75958.1"/>
    <property type="molecule type" value="Genomic_DNA"/>
</dbReference>
<keyword evidence="5 9" id="KW-0560">Oxidoreductase</keyword>
<comment type="cofactor">
    <cofactor evidence="1 8">
        <name>heme</name>
        <dbReference type="ChEBI" id="CHEBI:30413"/>
    </cofactor>
</comment>
<dbReference type="PRINTS" id="PR00463">
    <property type="entry name" value="EP450I"/>
</dbReference>
<dbReference type="PANTHER" id="PTHR24305:SF230">
    <property type="entry name" value="P450, PUTATIVE (EUROFUNG)-RELATED"/>
    <property type="match status" value="1"/>
</dbReference>
<evidence type="ECO:0000256" key="2">
    <source>
        <dbReference type="ARBA" id="ARBA00010617"/>
    </source>
</evidence>
<dbReference type="PANTHER" id="PTHR24305">
    <property type="entry name" value="CYTOCHROME P450"/>
    <property type="match status" value="1"/>
</dbReference>
<dbReference type="PROSITE" id="PS00086">
    <property type="entry name" value="CYTOCHROME_P450"/>
    <property type="match status" value="1"/>
</dbReference>
<protein>
    <submittedName>
        <fullName evidence="10">Isotrichodermin C-15 hydroxylase</fullName>
    </submittedName>
</protein>
<dbReference type="SUPFAM" id="SSF48264">
    <property type="entry name" value="Cytochrome P450"/>
    <property type="match status" value="1"/>
</dbReference>
<evidence type="ECO:0000256" key="3">
    <source>
        <dbReference type="ARBA" id="ARBA00022617"/>
    </source>
</evidence>
<keyword evidence="3 8" id="KW-0349">Heme</keyword>
<keyword evidence="4 8" id="KW-0479">Metal-binding</keyword>
<comment type="caution">
    <text evidence="10">The sequence shown here is derived from an EMBL/GenBank/DDBJ whole genome shotgun (WGS) entry which is preliminary data.</text>
</comment>
<dbReference type="VEuPathDB" id="FungiDB:MMYC01_207096"/>
<dbReference type="GO" id="GO:0004497">
    <property type="term" value="F:monooxygenase activity"/>
    <property type="evidence" value="ECO:0007669"/>
    <property type="project" value="UniProtKB-KW"/>
</dbReference>
<dbReference type="GO" id="GO:0005506">
    <property type="term" value="F:iron ion binding"/>
    <property type="evidence" value="ECO:0007669"/>
    <property type="project" value="InterPro"/>
</dbReference>
<reference evidence="12" key="1">
    <citation type="submission" date="2015-06" db="EMBL/GenBank/DDBJ databases">
        <authorList>
            <person name="van de Sande W.W.J."/>
        </authorList>
    </citation>
    <scope>NUCLEOTIDE SEQUENCE [LARGE SCALE GENOMIC DNA]</scope>
    <source>
        <strain evidence="12">mm55</strain>
    </source>
</reference>
<evidence type="ECO:0000313" key="12">
    <source>
        <dbReference type="Proteomes" id="UP000078237"/>
    </source>
</evidence>
<dbReference type="AlphaFoldDB" id="A0A175VWP3"/>
<dbReference type="STRING" id="100816.A0A175VWP3"/>
<evidence type="ECO:0000256" key="6">
    <source>
        <dbReference type="ARBA" id="ARBA00023004"/>
    </source>
</evidence>
<dbReference type="InterPro" id="IPR050121">
    <property type="entry name" value="Cytochrome_P450_monoxygenase"/>
</dbReference>
<keyword evidence="6 8" id="KW-0408">Iron</keyword>
<evidence type="ECO:0000256" key="1">
    <source>
        <dbReference type="ARBA" id="ARBA00001971"/>
    </source>
</evidence>
<dbReference type="PRINTS" id="PR00385">
    <property type="entry name" value="P450"/>
</dbReference>
<dbReference type="GO" id="GO:0020037">
    <property type="term" value="F:heme binding"/>
    <property type="evidence" value="ECO:0007669"/>
    <property type="project" value="InterPro"/>
</dbReference>
<evidence type="ECO:0000256" key="7">
    <source>
        <dbReference type="ARBA" id="ARBA00023033"/>
    </source>
</evidence>
<evidence type="ECO:0000256" key="8">
    <source>
        <dbReference type="PIRSR" id="PIRSR602401-1"/>
    </source>
</evidence>
<dbReference type="InterPro" id="IPR017972">
    <property type="entry name" value="Cyt_P450_CS"/>
</dbReference>
<dbReference type="VEuPathDB" id="FungiDB:MMYC01_200447"/>
<dbReference type="Proteomes" id="UP000078237">
    <property type="component" value="Unassembled WGS sequence"/>
</dbReference>
<sequence length="539" mass="59794">MDSDGPPQEPSRARSYVFAFLALVTHPSWSRHNNLQPSFPPPPEIPRPSHPPRLPLPYGLVLLTGRASFLTHVLHERYGPVVRLGPNHLSFIDLRAWRDIYGHRTAASSHGVDATTAVAAAANNASPPSLHKGHGVPDENAKSHRFSGFIPDVPPSILDAGRDEHSLLRRALSHGFSEAALRSQEGRIRTVVDLLVRRLARSARAGKDRVDMSAWYNWTAFDVIGDLVLGESFGCLERETYHPFVELIVGSVRQGSVLITLNYLSLGALFKVAWVAGMKRLVITFRKGVMDLVRRRIQMEGEKETVDLFEGLLKHRVEWGIDDDRLVSNAGILVAAGSETTATILSGATYLLLSNPEVLEKLQHEVRSSFSSPEEITILSVNRLPYMIACLSEALRLYPPVTGGLVREVAEGGATIAGQFVPGGTMVECQQWSMNHSTSYWKDPWAFRPERFLHPKGAEAAGRDTIEALQPFSLGPRNCIGRNLAYAEMRLILANMIYHFDLKLADESKGWIDRQKAYPLWVKGPLDVYISPLSRGNSE</sequence>
<comment type="similarity">
    <text evidence="2 9">Belongs to the cytochrome P450 family.</text>
</comment>
<evidence type="ECO:0000256" key="9">
    <source>
        <dbReference type="RuleBase" id="RU000461"/>
    </source>
</evidence>
<dbReference type="CDD" id="cd11058">
    <property type="entry name" value="CYP60B-like"/>
    <property type="match status" value="1"/>
</dbReference>
<reference evidence="10" key="2">
    <citation type="submission" date="2015-06" db="EMBL/GenBank/DDBJ databases">
        <authorList>
            <person name="Hoefler B.C."/>
            <person name="Straight P.D."/>
        </authorList>
    </citation>
    <scope>NUCLEOTIDE SEQUENCE [LARGE SCALE GENOMIC DNA]</scope>
    <source>
        <strain evidence="10">Mm55</strain>
    </source>
</reference>
<dbReference type="EMBL" id="LCTW02000005">
    <property type="protein sequence ID" value="KXX83001.1"/>
    <property type="molecule type" value="Genomic_DNA"/>
</dbReference>
<reference evidence="10 12" key="3">
    <citation type="submission" date="2016-01" db="EMBL/GenBank/DDBJ databases">
        <title>Madurella mycetomatis genome sequencing.</title>
        <authorList>
            <person name="Van De Sande W."/>
        </authorList>
    </citation>
    <scope>NUCLEOTIDE SEQUENCE [LARGE SCALE GENOMIC DNA]</scope>
    <source>
        <strain evidence="10">Mm55</strain>
        <strain evidence="12">mm55</strain>
    </source>
</reference>
<evidence type="ECO:0000313" key="10">
    <source>
        <dbReference type="EMBL" id="KXX75958.1"/>
    </source>
</evidence>
<accession>A0A175VWP3</accession>
<keyword evidence="12" id="KW-1185">Reference proteome</keyword>
<organism evidence="10 12">
    <name type="scientific">Madurella mycetomatis</name>
    <dbReference type="NCBI Taxonomy" id="100816"/>
    <lineage>
        <taxon>Eukaryota</taxon>
        <taxon>Fungi</taxon>
        <taxon>Dikarya</taxon>
        <taxon>Ascomycota</taxon>
        <taxon>Pezizomycotina</taxon>
        <taxon>Sordariomycetes</taxon>
        <taxon>Sordariomycetidae</taxon>
        <taxon>Sordariales</taxon>
        <taxon>Sordariales incertae sedis</taxon>
        <taxon>Madurella</taxon>
    </lineage>
</organism>
<name>A0A175VWP3_9PEZI</name>
<keyword evidence="7 9" id="KW-0503">Monooxygenase</keyword>
<evidence type="ECO:0000313" key="11">
    <source>
        <dbReference type="EMBL" id="KXX83001.1"/>
    </source>
</evidence>
<evidence type="ECO:0000256" key="5">
    <source>
        <dbReference type="ARBA" id="ARBA00023002"/>
    </source>
</evidence>
<dbReference type="InterPro" id="IPR001128">
    <property type="entry name" value="Cyt_P450"/>
</dbReference>
<gene>
    <name evidence="11" type="ORF">MMYC01_200447</name>
    <name evidence="10" type="ORF">MMYC01_207096</name>
</gene>